<comment type="caution">
    <text evidence="2">The sequence shown here is derived from an EMBL/GenBank/DDBJ whole genome shotgun (WGS) entry which is preliminary data.</text>
</comment>
<keyword evidence="3" id="KW-1185">Reference proteome</keyword>
<dbReference type="Proteomes" id="UP000053199">
    <property type="component" value="Unassembled WGS sequence"/>
</dbReference>
<name>A0A0V8INH0_9MICC</name>
<dbReference type="STRING" id="993070.AS031_12080"/>
<evidence type="ECO:0000313" key="2">
    <source>
        <dbReference type="EMBL" id="KSU76096.1"/>
    </source>
</evidence>
<evidence type="ECO:0000313" key="3">
    <source>
        <dbReference type="Proteomes" id="UP000053199"/>
    </source>
</evidence>
<accession>A0A0V8INH0</accession>
<dbReference type="InterPro" id="IPR036913">
    <property type="entry name" value="YegP-like_sf"/>
</dbReference>
<dbReference type="InterPro" id="IPR010879">
    <property type="entry name" value="DUF1508"/>
</dbReference>
<gene>
    <name evidence="2" type="ORF">AS031_12080</name>
</gene>
<dbReference type="SUPFAM" id="SSF160113">
    <property type="entry name" value="YegP-like"/>
    <property type="match status" value="1"/>
</dbReference>
<organism evidence="2 3">
    <name type="scientific">Pseudarthrobacter enclensis</name>
    <dbReference type="NCBI Taxonomy" id="993070"/>
    <lineage>
        <taxon>Bacteria</taxon>
        <taxon>Bacillati</taxon>
        <taxon>Actinomycetota</taxon>
        <taxon>Actinomycetes</taxon>
        <taxon>Micrococcales</taxon>
        <taxon>Micrococcaceae</taxon>
        <taxon>Pseudarthrobacter</taxon>
    </lineage>
</organism>
<sequence length="72" mass="7662">MAGHFELVPEPNKEFRVELVDGRGNVIATSIPFEDSTAAVAAISAFRSMAAVAPIRDNTGAAPGPRTRKPRQ</sequence>
<protein>
    <recommendedName>
        <fullName evidence="1">DUF1508 domain-containing protein</fullName>
    </recommendedName>
</protein>
<dbReference type="EMBL" id="LNQM01000004">
    <property type="protein sequence ID" value="KSU76096.1"/>
    <property type="molecule type" value="Genomic_DNA"/>
</dbReference>
<dbReference type="Pfam" id="PF07411">
    <property type="entry name" value="DUF1508"/>
    <property type="match status" value="1"/>
</dbReference>
<feature type="domain" description="DUF1508" evidence="1">
    <location>
        <begin position="12"/>
        <end position="57"/>
    </location>
</feature>
<dbReference type="OrthoDB" id="4951197at2"/>
<dbReference type="Gene3D" id="2.30.29.80">
    <property type="match status" value="1"/>
</dbReference>
<dbReference type="AlphaFoldDB" id="A0A0V8INH0"/>
<reference evidence="2 3" key="1">
    <citation type="journal article" date="2014" name="Arch. Microbiol.">
        <title>Arthrobacter enclensis sp. nov., isolated from sediment sample.</title>
        <authorList>
            <person name="Dastager S.G."/>
            <person name="Liu Q."/>
            <person name="Tang S.K."/>
            <person name="Krishnamurthi S."/>
            <person name="Lee J.C."/>
            <person name="Li W.J."/>
        </authorList>
    </citation>
    <scope>NUCLEOTIDE SEQUENCE [LARGE SCALE GENOMIC DNA]</scope>
    <source>
        <strain evidence="2 3">NIO-1008</strain>
    </source>
</reference>
<evidence type="ECO:0000259" key="1">
    <source>
        <dbReference type="Pfam" id="PF07411"/>
    </source>
</evidence>
<dbReference type="RefSeq" id="WP_058268388.1">
    <property type="nucleotide sequence ID" value="NZ_FMAZ01000004.1"/>
</dbReference>
<proteinExistence type="predicted"/>